<organism evidence="1 2">
    <name type="scientific">Haematococcus lacustris</name>
    <name type="common">Green alga</name>
    <name type="synonym">Haematococcus pluvialis</name>
    <dbReference type="NCBI Taxonomy" id="44745"/>
    <lineage>
        <taxon>Eukaryota</taxon>
        <taxon>Viridiplantae</taxon>
        <taxon>Chlorophyta</taxon>
        <taxon>core chlorophytes</taxon>
        <taxon>Chlorophyceae</taxon>
        <taxon>CS clade</taxon>
        <taxon>Chlamydomonadales</taxon>
        <taxon>Haematococcaceae</taxon>
        <taxon>Haematococcus</taxon>
    </lineage>
</organism>
<reference evidence="1 2" key="1">
    <citation type="submission" date="2020-02" db="EMBL/GenBank/DDBJ databases">
        <title>Draft genome sequence of Haematococcus lacustris strain NIES-144.</title>
        <authorList>
            <person name="Morimoto D."/>
            <person name="Nakagawa S."/>
            <person name="Yoshida T."/>
            <person name="Sawayama S."/>
        </authorList>
    </citation>
    <scope>NUCLEOTIDE SEQUENCE [LARGE SCALE GENOMIC DNA]</scope>
    <source>
        <strain evidence="1 2">NIES-144</strain>
    </source>
</reference>
<evidence type="ECO:0000313" key="1">
    <source>
        <dbReference type="EMBL" id="GFH07550.1"/>
    </source>
</evidence>
<accession>A0A699YBK2</accession>
<evidence type="ECO:0000313" key="2">
    <source>
        <dbReference type="Proteomes" id="UP000485058"/>
    </source>
</evidence>
<comment type="caution">
    <text evidence="1">The sequence shown here is derived from an EMBL/GenBank/DDBJ whole genome shotgun (WGS) entry which is preliminary data.</text>
</comment>
<name>A0A699YBK2_HAELA</name>
<protein>
    <submittedName>
        <fullName evidence="1">PUM-HD domain-containing protein</fullName>
    </submittedName>
</protein>
<dbReference type="Proteomes" id="UP000485058">
    <property type="component" value="Unassembled WGS sequence"/>
</dbReference>
<sequence>MAKCAEFYGREFALFDGVQQQGASLSGLSQLLAGAPPARARAVIQHMTKTLAPVMEKALLHPPMVHRLLRDYLQDINCSRAGSSMYLSMYRSGCHLLQSRMLIL</sequence>
<gene>
    <name evidence="1" type="ORF">HaLaN_02368</name>
</gene>
<dbReference type="AlphaFoldDB" id="A0A699YBK2"/>
<keyword evidence="2" id="KW-1185">Reference proteome</keyword>
<dbReference type="EMBL" id="BLLF01000102">
    <property type="protein sequence ID" value="GFH07550.1"/>
    <property type="molecule type" value="Genomic_DNA"/>
</dbReference>
<proteinExistence type="predicted"/>